<name>A0A7C1JY91_9CHLR</name>
<dbReference type="NCBIfam" id="TIGR01727">
    <property type="entry name" value="oligo_HPY"/>
    <property type="match status" value="1"/>
</dbReference>
<evidence type="ECO:0000256" key="1">
    <source>
        <dbReference type="ARBA" id="ARBA00022448"/>
    </source>
</evidence>
<dbReference type="GO" id="GO:0015833">
    <property type="term" value="P:peptide transport"/>
    <property type="evidence" value="ECO:0007669"/>
    <property type="project" value="InterPro"/>
</dbReference>
<dbReference type="InterPro" id="IPR027417">
    <property type="entry name" value="P-loop_NTPase"/>
</dbReference>
<gene>
    <name evidence="5" type="ORF">ENQ20_09600</name>
</gene>
<accession>A0A7C1JY91</accession>
<dbReference type="EMBL" id="DSMG01000099">
    <property type="protein sequence ID" value="HDX31730.1"/>
    <property type="molecule type" value="Genomic_DNA"/>
</dbReference>
<keyword evidence="2" id="KW-0547">Nucleotide-binding</keyword>
<dbReference type="PANTHER" id="PTHR43230:SF3">
    <property type="entry name" value="ABC-TYPE DIPEPTIDE_OLIGOPEPTIDE TRANSPORT SYSTEM, ATPASE COMPONENT"/>
    <property type="match status" value="1"/>
</dbReference>
<dbReference type="Pfam" id="PF00005">
    <property type="entry name" value="ABC_tran"/>
    <property type="match status" value="1"/>
</dbReference>
<dbReference type="GO" id="GO:0016887">
    <property type="term" value="F:ATP hydrolysis activity"/>
    <property type="evidence" value="ECO:0007669"/>
    <property type="project" value="InterPro"/>
</dbReference>
<reference evidence="5" key="1">
    <citation type="journal article" date="2020" name="mSystems">
        <title>Genome- and Community-Level Interaction Insights into Carbon Utilization and Element Cycling Functions of Hydrothermarchaeota in Hydrothermal Sediment.</title>
        <authorList>
            <person name="Zhou Z."/>
            <person name="Liu Y."/>
            <person name="Xu W."/>
            <person name="Pan J."/>
            <person name="Luo Z.H."/>
            <person name="Li M."/>
        </authorList>
    </citation>
    <scope>NUCLEOTIDE SEQUENCE [LARGE SCALE GENOMIC DNA]</scope>
    <source>
        <strain evidence="5">SpSt-289</strain>
    </source>
</reference>
<dbReference type="SMART" id="SM00382">
    <property type="entry name" value="AAA"/>
    <property type="match status" value="1"/>
</dbReference>
<sequence length="334" mass="37894">MSETLLEIKNVTKIYGGTGFFRKSRMTVALQDFNLTIAAKPATITTIAGESGSGKTTLANLVLGFIRPTSGQIFYKGVDVSTMDRRQQMEYRREVQAVFQDPYAVYNPFYRVKHIFDLVIKNFQLARSKAEARTMIEEALNVVGLRGEEVLEKYPHQLSGGQRQRMMVARAYMLKPRLIVADEPVSMVDASLRAMILDIMLRLRDQHNISFLYITHDLSTAYQIGDCIHLLYQGSVAERGPTVQVIENPKHPYVQLLIDSIPVPDPNIKWGGEEVSTLDDEQMRTSITSGCRFYGRCRYRMDHCLEKAPPLYPVGEAGHEAACYLYAPERETVR</sequence>
<organism evidence="5">
    <name type="scientific">Caldilinea aerophila</name>
    <dbReference type="NCBI Taxonomy" id="133453"/>
    <lineage>
        <taxon>Bacteria</taxon>
        <taxon>Bacillati</taxon>
        <taxon>Chloroflexota</taxon>
        <taxon>Caldilineae</taxon>
        <taxon>Caldilineales</taxon>
        <taxon>Caldilineaceae</taxon>
        <taxon>Caldilinea</taxon>
    </lineage>
</organism>
<evidence type="ECO:0000259" key="4">
    <source>
        <dbReference type="PROSITE" id="PS50893"/>
    </source>
</evidence>
<keyword evidence="3 5" id="KW-0067">ATP-binding</keyword>
<proteinExistence type="predicted"/>
<dbReference type="InterPro" id="IPR003593">
    <property type="entry name" value="AAA+_ATPase"/>
</dbReference>
<evidence type="ECO:0000313" key="5">
    <source>
        <dbReference type="EMBL" id="HDX31730.1"/>
    </source>
</evidence>
<dbReference type="GO" id="GO:0005524">
    <property type="term" value="F:ATP binding"/>
    <property type="evidence" value="ECO:0007669"/>
    <property type="project" value="UniProtKB-KW"/>
</dbReference>
<dbReference type="SUPFAM" id="SSF52540">
    <property type="entry name" value="P-loop containing nucleoside triphosphate hydrolases"/>
    <property type="match status" value="1"/>
</dbReference>
<dbReference type="CDD" id="cd03257">
    <property type="entry name" value="ABC_NikE_OppD_transporters"/>
    <property type="match status" value="1"/>
</dbReference>
<dbReference type="InterPro" id="IPR017871">
    <property type="entry name" value="ABC_transporter-like_CS"/>
</dbReference>
<dbReference type="PROSITE" id="PS00211">
    <property type="entry name" value="ABC_TRANSPORTER_1"/>
    <property type="match status" value="1"/>
</dbReference>
<dbReference type="Gene3D" id="3.40.50.300">
    <property type="entry name" value="P-loop containing nucleotide triphosphate hydrolases"/>
    <property type="match status" value="1"/>
</dbReference>
<dbReference type="PANTHER" id="PTHR43230">
    <property type="entry name" value="ABC-TYPE DIPEPTIDE/OLIGOPEPTIDE TRANSPORT SYSTEM, ATPASE COMPONENT"/>
    <property type="match status" value="1"/>
</dbReference>
<dbReference type="InterPro" id="IPR003439">
    <property type="entry name" value="ABC_transporter-like_ATP-bd"/>
</dbReference>
<dbReference type="Pfam" id="PF08352">
    <property type="entry name" value="oligo_HPY"/>
    <property type="match status" value="1"/>
</dbReference>
<dbReference type="AlphaFoldDB" id="A0A7C1JY91"/>
<evidence type="ECO:0000256" key="2">
    <source>
        <dbReference type="ARBA" id="ARBA00022741"/>
    </source>
</evidence>
<keyword evidence="1" id="KW-0813">Transport</keyword>
<protein>
    <submittedName>
        <fullName evidence="5">ABC transporter ATP-binding protein</fullName>
    </submittedName>
</protein>
<dbReference type="InterPro" id="IPR013563">
    <property type="entry name" value="Oligopep_ABC_C"/>
</dbReference>
<evidence type="ECO:0000256" key="3">
    <source>
        <dbReference type="ARBA" id="ARBA00022840"/>
    </source>
</evidence>
<comment type="caution">
    <text evidence="5">The sequence shown here is derived from an EMBL/GenBank/DDBJ whole genome shotgun (WGS) entry which is preliminary data.</text>
</comment>
<feature type="domain" description="ABC transporter" evidence="4">
    <location>
        <begin position="6"/>
        <end position="258"/>
    </location>
</feature>
<dbReference type="PROSITE" id="PS50893">
    <property type="entry name" value="ABC_TRANSPORTER_2"/>
    <property type="match status" value="1"/>
</dbReference>